<dbReference type="Gene3D" id="2.40.50.90">
    <property type="match status" value="1"/>
</dbReference>
<feature type="domain" description="TNase-like" evidence="2">
    <location>
        <begin position="54"/>
        <end position="168"/>
    </location>
</feature>
<dbReference type="SMR" id="L0EXW8"/>
<evidence type="ECO:0000259" key="2">
    <source>
        <dbReference type="PROSITE" id="PS50830"/>
    </source>
</evidence>
<evidence type="ECO:0000313" key="4">
    <source>
        <dbReference type="Proteomes" id="UP000010799"/>
    </source>
</evidence>
<dbReference type="Pfam" id="PF00565">
    <property type="entry name" value="SNase"/>
    <property type="match status" value="1"/>
</dbReference>
<accession>L0EXW8</accession>
<dbReference type="EMBL" id="CP003789">
    <property type="protein sequence ID" value="AGA65221.1"/>
    <property type="molecule type" value="Genomic_DNA"/>
</dbReference>
<dbReference type="PANTHER" id="PTHR12302:SF26">
    <property type="entry name" value="BLR1266 PROTEIN"/>
    <property type="match status" value="1"/>
</dbReference>
<dbReference type="PROSITE" id="PS50830">
    <property type="entry name" value="TNASE_3"/>
    <property type="match status" value="1"/>
</dbReference>
<dbReference type="SUPFAM" id="SSF50199">
    <property type="entry name" value="Staphylococcal nuclease"/>
    <property type="match status" value="1"/>
</dbReference>
<dbReference type="KEGG" id="lcc:B488_12290"/>
<dbReference type="PANTHER" id="PTHR12302">
    <property type="entry name" value="EBNA2 BINDING PROTEIN P100"/>
    <property type="match status" value="1"/>
</dbReference>
<organism evidence="3 4">
    <name type="scientific">Liberibacter crescens (strain BT-1)</name>
    <dbReference type="NCBI Taxonomy" id="1215343"/>
    <lineage>
        <taxon>Bacteria</taxon>
        <taxon>Pseudomonadati</taxon>
        <taxon>Pseudomonadota</taxon>
        <taxon>Alphaproteobacteria</taxon>
        <taxon>Hyphomicrobiales</taxon>
        <taxon>Rhizobiaceae</taxon>
        <taxon>Liberibacter</taxon>
    </lineage>
</organism>
<feature type="transmembrane region" description="Helical" evidence="1">
    <location>
        <begin position="6"/>
        <end position="25"/>
    </location>
</feature>
<dbReference type="AlphaFoldDB" id="L0EXW8"/>
<dbReference type="InterPro" id="IPR035437">
    <property type="entry name" value="SNase_OB-fold_sf"/>
</dbReference>
<keyword evidence="1" id="KW-0472">Membrane</keyword>
<dbReference type="eggNOG" id="COG1525">
    <property type="taxonomic scope" value="Bacteria"/>
</dbReference>
<evidence type="ECO:0000313" key="3">
    <source>
        <dbReference type="EMBL" id="AGA65221.1"/>
    </source>
</evidence>
<dbReference type="HOGENOM" id="CLU_046484_6_2_5"/>
<keyword evidence="1" id="KW-1133">Transmembrane helix</keyword>
<sequence length="188" mass="22032">MQSTRFLLLSTISLIIFIIVFLMTIQNQIFIKSFSQKQKKISNQDIQYTGLPFIIDGDSLEIGGKRFRLFGIDSPEFDQLCTKKGKQYSCGKESTIALKNLIKNKTINCTKQNVDSYQRILVICFLDQIEINRWMVINGYALAYQHYSDRYINDEIKARMLKVGIWSGSFEKPWKYRHKKHNTILLSR</sequence>
<keyword evidence="4" id="KW-1185">Reference proteome</keyword>
<gene>
    <name evidence="3" type="ordered locus">B488_12290</name>
</gene>
<dbReference type="InterPro" id="IPR016071">
    <property type="entry name" value="Staphylococal_nuclease_OB-fold"/>
</dbReference>
<reference evidence="3 4" key="1">
    <citation type="journal article" date="2012" name="Stand. Genomic Sci.">
        <title>Complete genome sequence of Liberibacter crescens BT-1.</title>
        <authorList>
            <person name="Leonard M.T."/>
            <person name="Fagen J.R."/>
            <person name="Davis-Richardson A.G."/>
            <person name="Davis M.J."/>
            <person name="Triplett E.W."/>
        </authorList>
    </citation>
    <scope>NUCLEOTIDE SEQUENCE [LARGE SCALE GENOMIC DNA]</scope>
    <source>
        <strain evidence="3 4">BT-1</strain>
    </source>
</reference>
<dbReference type="SMART" id="SM00318">
    <property type="entry name" value="SNc"/>
    <property type="match status" value="1"/>
</dbReference>
<name>L0EXW8_LIBCB</name>
<dbReference type="Proteomes" id="UP000010799">
    <property type="component" value="Chromosome"/>
</dbReference>
<evidence type="ECO:0000256" key="1">
    <source>
        <dbReference type="SAM" id="Phobius"/>
    </source>
</evidence>
<dbReference type="PATRIC" id="fig|1215343.11.peg.1268"/>
<protein>
    <recommendedName>
        <fullName evidence="2">TNase-like domain-containing protein</fullName>
    </recommendedName>
</protein>
<dbReference type="STRING" id="1215343.B488_12290"/>
<keyword evidence="1" id="KW-0812">Transmembrane</keyword>
<proteinExistence type="predicted"/>